<evidence type="ECO:0000313" key="2">
    <source>
        <dbReference type="EMBL" id="MBW0527855.1"/>
    </source>
</evidence>
<organism evidence="2 3">
    <name type="scientific">Austropuccinia psidii MF-1</name>
    <dbReference type="NCBI Taxonomy" id="1389203"/>
    <lineage>
        <taxon>Eukaryota</taxon>
        <taxon>Fungi</taxon>
        <taxon>Dikarya</taxon>
        <taxon>Basidiomycota</taxon>
        <taxon>Pucciniomycotina</taxon>
        <taxon>Pucciniomycetes</taxon>
        <taxon>Pucciniales</taxon>
        <taxon>Sphaerophragmiaceae</taxon>
        <taxon>Austropuccinia</taxon>
    </lineage>
</organism>
<dbReference type="Proteomes" id="UP000765509">
    <property type="component" value="Unassembled WGS sequence"/>
</dbReference>
<dbReference type="EMBL" id="AVOT02033873">
    <property type="protein sequence ID" value="MBW0527855.1"/>
    <property type="molecule type" value="Genomic_DNA"/>
</dbReference>
<sequence>MRQEHGKHDVLWLKSEIIPKGANNSWRFKIKNNFENSIFNLEKDKPHYWFLRQKDRLSALHPDISVSMINMKIIRKGGGELENAIKRRCVEACSEEEYINEMEDVITRTRIGKTCTRDPMESQMIPNTFKEEGRPEGPVFKCHKYGRTSHLANTCTKNAKINEVQVIKEEEESEKDSEISDDTPEEDYPLGQIRLQVKEV</sequence>
<name>A0A9Q3EZ86_9BASI</name>
<evidence type="ECO:0000313" key="3">
    <source>
        <dbReference type="Proteomes" id="UP000765509"/>
    </source>
</evidence>
<dbReference type="OrthoDB" id="2514797at2759"/>
<gene>
    <name evidence="2" type="ORF">O181_067570</name>
</gene>
<dbReference type="AlphaFoldDB" id="A0A9Q3EZ86"/>
<reference evidence="2" key="1">
    <citation type="submission" date="2021-03" db="EMBL/GenBank/DDBJ databases">
        <title>Draft genome sequence of rust myrtle Austropuccinia psidii MF-1, a brazilian biotype.</title>
        <authorList>
            <person name="Quecine M.C."/>
            <person name="Pachon D.M.R."/>
            <person name="Bonatelli M.L."/>
            <person name="Correr F.H."/>
            <person name="Franceschini L.M."/>
            <person name="Leite T.F."/>
            <person name="Margarido G.R.A."/>
            <person name="Almeida C.A."/>
            <person name="Ferrarezi J.A."/>
            <person name="Labate C.A."/>
        </authorList>
    </citation>
    <scope>NUCLEOTIDE SEQUENCE</scope>
    <source>
        <strain evidence="2">MF-1</strain>
    </source>
</reference>
<evidence type="ECO:0000256" key="1">
    <source>
        <dbReference type="SAM" id="MobiDB-lite"/>
    </source>
</evidence>
<feature type="region of interest" description="Disordered" evidence="1">
    <location>
        <begin position="166"/>
        <end position="200"/>
    </location>
</feature>
<keyword evidence="3" id="KW-1185">Reference proteome</keyword>
<protein>
    <submittedName>
        <fullName evidence="2">Uncharacterized protein</fullName>
    </submittedName>
</protein>
<comment type="caution">
    <text evidence="2">The sequence shown here is derived from an EMBL/GenBank/DDBJ whole genome shotgun (WGS) entry which is preliminary data.</text>
</comment>
<proteinExistence type="predicted"/>
<accession>A0A9Q3EZ86</accession>
<feature type="compositionally biased region" description="Acidic residues" evidence="1">
    <location>
        <begin position="169"/>
        <end position="188"/>
    </location>
</feature>